<protein>
    <submittedName>
        <fullName evidence="1">Uncharacterized protein</fullName>
    </submittedName>
</protein>
<reference evidence="1" key="1">
    <citation type="submission" date="2022-11" db="EMBL/GenBank/DDBJ databases">
        <authorList>
            <person name="Hyden B.L."/>
            <person name="Feng K."/>
            <person name="Yates T."/>
            <person name="Jawdy S."/>
            <person name="Smart L.B."/>
            <person name="Muchero W."/>
        </authorList>
    </citation>
    <scope>NUCLEOTIDE SEQUENCE</scope>
    <source>
        <tissue evidence="1">Shoot tip</tissue>
    </source>
</reference>
<dbReference type="AlphaFoldDB" id="A0A9Q0NNK9"/>
<evidence type="ECO:0000313" key="2">
    <source>
        <dbReference type="Proteomes" id="UP001151752"/>
    </source>
</evidence>
<dbReference type="EMBL" id="JAPFFM010000466">
    <property type="protein sequence ID" value="KAJ6673071.1"/>
    <property type="molecule type" value="Genomic_DNA"/>
</dbReference>
<dbReference type="Proteomes" id="UP001151752">
    <property type="component" value="Unassembled WGS sequence"/>
</dbReference>
<evidence type="ECO:0000313" key="1">
    <source>
        <dbReference type="EMBL" id="KAJ6673071.1"/>
    </source>
</evidence>
<gene>
    <name evidence="1" type="ORF">OIU74_024097</name>
</gene>
<proteinExistence type="predicted"/>
<keyword evidence="2" id="KW-1185">Reference proteome</keyword>
<accession>A0A9Q0NNK9</accession>
<comment type="caution">
    <text evidence="1">The sequence shown here is derived from an EMBL/GenBank/DDBJ whole genome shotgun (WGS) entry which is preliminary data.</text>
</comment>
<name>A0A9Q0NNK9_9ROSI</name>
<sequence>MRRRSPTGLGKTGTSNVGGVQLGRARGWMARPSVLLGLWERDGASVVCSLDVLESGGEAQRSIGLRELDGALVVRMVGCSSRGEVQVGVAHLGQASVVRPSAAAILYEQAYMDRPSAFSEVQAEFRFWA</sequence>
<reference evidence="1" key="2">
    <citation type="journal article" date="2023" name="Int. J. Mol. Sci.">
        <title>De Novo Assembly and Annotation of 11 Diverse Shrub Willow (Salix) Genomes Reveals Novel Gene Organization in Sex-Linked Regions.</title>
        <authorList>
            <person name="Hyden B."/>
            <person name="Feng K."/>
            <person name="Yates T.B."/>
            <person name="Jawdy S."/>
            <person name="Cereghino C."/>
            <person name="Smart L.B."/>
            <person name="Muchero W."/>
        </authorList>
    </citation>
    <scope>NUCLEOTIDE SEQUENCE</scope>
    <source>
        <tissue evidence="1">Shoot tip</tissue>
    </source>
</reference>
<organism evidence="1 2">
    <name type="scientific">Salix koriyanagi</name>
    <dbReference type="NCBI Taxonomy" id="2511006"/>
    <lineage>
        <taxon>Eukaryota</taxon>
        <taxon>Viridiplantae</taxon>
        <taxon>Streptophyta</taxon>
        <taxon>Embryophyta</taxon>
        <taxon>Tracheophyta</taxon>
        <taxon>Spermatophyta</taxon>
        <taxon>Magnoliopsida</taxon>
        <taxon>eudicotyledons</taxon>
        <taxon>Gunneridae</taxon>
        <taxon>Pentapetalae</taxon>
        <taxon>rosids</taxon>
        <taxon>fabids</taxon>
        <taxon>Malpighiales</taxon>
        <taxon>Salicaceae</taxon>
        <taxon>Saliceae</taxon>
        <taxon>Salix</taxon>
    </lineage>
</organism>